<protein>
    <submittedName>
        <fullName evidence="2">DUF5058 family protein</fullName>
    </submittedName>
</protein>
<dbReference type="Proteomes" id="UP000824204">
    <property type="component" value="Unassembled WGS sequence"/>
</dbReference>
<dbReference type="InterPro" id="IPR032479">
    <property type="entry name" value="DUF5058"/>
</dbReference>
<feature type="transmembrane region" description="Helical" evidence="1">
    <location>
        <begin position="58"/>
        <end position="78"/>
    </location>
</feature>
<evidence type="ECO:0000256" key="1">
    <source>
        <dbReference type="SAM" id="Phobius"/>
    </source>
</evidence>
<accession>A0A9D1V8Z3</accession>
<keyword evidence="1" id="KW-0812">Transmembrane</keyword>
<feature type="transmembrane region" description="Helical" evidence="1">
    <location>
        <begin position="16"/>
        <end position="37"/>
    </location>
</feature>
<gene>
    <name evidence="2" type="ORF">H9741_07670</name>
</gene>
<keyword evidence="1" id="KW-0472">Membrane</keyword>
<name>A0A9D1V8Z3_9FIRM</name>
<feature type="transmembrane region" description="Helical" evidence="1">
    <location>
        <begin position="116"/>
        <end position="138"/>
    </location>
</feature>
<reference evidence="2" key="1">
    <citation type="journal article" date="2021" name="PeerJ">
        <title>Extensive microbial diversity within the chicken gut microbiome revealed by metagenomics and culture.</title>
        <authorList>
            <person name="Gilroy R."/>
            <person name="Ravi A."/>
            <person name="Getino M."/>
            <person name="Pursley I."/>
            <person name="Horton D.L."/>
            <person name="Alikhan N.F."/>
            <person name="Baker D."/>
            <person name="Gharbi K."/>
            <person name="Hall N."/>
            <person name="Watson M."/>
            <person name="Adriaenssens E.M."/>
            <person name="Foster-Nyarko E."/>
            <person name="Jarju S."/>
            <person name="Secka A."/>
            <person name="Antonio M."/>
            <person name="Oren A."/>
            <person name="Chaudhuri R.R."/>
            <person name="La Ragione R."/>
            <person name="Hildebrand F."/>
            <person name="Pallen M.J."/>
        </authorList>
    </citation>
    <scope>NUCLEOTIDE SEQUENCE</scope>
    <source>
        <strain evidence="2">811</strain>
    </source>
</reference>
<evidence type="ECO:0000313" key="2">
    <source>
        <dbReference type="EMBL" id="HIX08331.1"/>
    </source>
</evidence>
<dbReference type="EMBL" id="DXFX01000099">
    <property type="protein sequence ID" value="HIX08331.1"/>
    <property type="molecule type" value="Genomic_DNA"/>
</dbReference>
<reference evidence="2" key="2">
    <citation type="submission" date="2021-04" db="EMBL/GenBank/DDBJ databases">
        <authorList>
            <person name="Gilroy R."/>
        </authorList>
    </citation>
    <scope>NUCLEOTIDE SEQUENCE</scope>
    <source>
        <strain evidence="2">811</strain>
    </source>
</reference>
<feature type="transmembrane region" description="Helical" evidence="1">
    <location>
        <begin position="219"/>
        <end position="238"/>
    </location>
</feature>
<organism evidence="2 3">
    <name type="scientific">Candidatus Borkfalkia faecipullorum</name>
    <dbReference type="NCBI Taxonomy" id="2838510"/>
    <lineage>
        <taxon>Bacteria</taxon>
        <taxon>Bacillati</taxon>
        <taxon>Bacillota</taxon>
        <taxon>Clostridia</taxon>
        <taxon>Christensenellales</taxon>
        <taxon>Christensenellaceae</taxon>
        <taxon>Candidatus Borkfalkia</taxon>
    </lineage>
</organism>
<keyword evidence="1" id="KW-1133">Transmembrane helix</keyword>
<comment type="caution">
    <text evidence="2">The sequence shown here is derived from an EMBL/GenBank/DDBJ whole genome shotgun (WGS) entry which is preliminary data.</text>
</comment>
<evidence type="ECO:0000313" key="3">
    <source>
        <dbReference type="Proteomes" id="UP000824204"/>
    </source>
</evidence>
<dbReference type="Pfam" id="PF16481">
    <property type="entry name" value="DUF5058"/>
    <property type="match status" value="1"/>
</dbReference>
<proteinExistence type="predicted"/>
<feature type="transmembrane region" description="Helical" evidence="1">
    <location>
        <begin position="159"/>
        <end position="180"/>
    </location>
</feature>
<dbReference type="AlphaFoldDB" id="A0A9D1V8Z3"/>
<feature type="transmembrane region" description="Helical" evidence="1">
    <location>
        <begin position="186"/>
        <end position="207"/>
    </location>
</feature>
<sequence length="239" mass="25916">MILQLNAAQFDRNAPVLYVIVGIILAVVVAQAVFFLVRAYRRGVKIGMSRQVLNKTMVRAGVFTVAPAVAILVGIVALSQKLGIPLPWLRLSVIGSFSYETIAANIFQGNVTDATAYVTVALVMTCGMLVSMFLPLITGKKIQRGLMKMRSKDKKWGEIFMTALFLGMISAFLGYVFGGVGEGGSGWIPVLVFFVSAIVMALCGLLLKVTKWRWINDYALPFCIIVGMVSAVPITMLLG</sequence>